<keyword evidence="6 11" id="KW-0812">Transmembrane</keyword>
<feature type="transmembrane region" description="Helical" evidence="11">
    <location>
        <begin position="12"/>
        <end position="29"/>
    </location>
</feature>
<evidence type="ECO:0000313" key="13">
    <source>
        <dbReference type="EMBL" id="MET1489830.1"/>
    </source>
</evidence>
<proteinExistence type="inferred from homology"/>
<name>A0ABV2CPI7_9RHOO</name>
<evidence type="ECO:0000256" key="3">
    <source>
        <dbReference type="ARBA" id="ARBA00022448"/>
    </source>
</evidence>
<dbReference type="PANTHER" id="PTHR33446:SF2">
    <property type="entry name" value="PROTEIN TONB"/>
    <property type="match status" value="1"/>
</dbReference>
<reference evidence="13 14" key="1">
    <citation type="submission" date="2024-07" db="EMBL/GenBank/DDBJ databases">
        <title>Uliginosibacterium paludis KCTC:42655.</title>
        <authorList>
            <person name="Kim M.K."/>
        </authorList>
    </citation>
    <scope>NUCLEOTIDE SEQUENCE [LARGE SCALE GENOMIC DNA]</scope>
    <source>
        <strain evidence="13 14">KCTC 42655</strain>
    </source>
</reference>
<dbReference type="InterPro" id="IPR037682">
    <property type="entry name" value="TonB_C"/>
</dbReference>
<dbReference type="Pfam" id="PF03544">
    <property type="entry name" value="TonB_C"/>
    <property type="match status" value="1"/>
</dbReference>
<dbReference type="PRINTS" id="PR01217">
    <property type="entry name" value="PRICHEXTENSN"/>
</dbReference>
<evidence type="ECO:0000256" key="4">
    <source>
        <dbReference type="ARBA" id="ARBA00022475"/>
    </source>
</evidence>
<keyword evidence="5" id="KW-0997">Cell inner membrane</keyword>
<dbReference type="PANTHER" id="PTHR33446">
    <property type="entry name" value="PROTEIN TONB-RELATED"/>
    <property type="match status" value="1"/>
</dbReference>
<comment type="subcellular location">
    <subcellularLocation>
        <location evidence="1">Cell inner membrane</location>
        <topology evidence="1">Single-pass membrane protein</topology>
        <orientation evidence="1">Periplasmic side</orientation>
    </subcellularLocation>
</comment>
<dbReference type="PROSITE" id="PS52015">
    <property type="entry name" value="TONB_CTD"/>
    <property type="match status" value="1"/>
</dbReference>
<evidence type="ECO:0000256" key="11">
    <source>
        <dbReference type="SAM" id="Phobius"/>
    </source>
</evidence>
<evidence type="ECO:0000313" key="14">
    <source>
        <dbReference type="Proteomes" id="UP001548590"/>
    </source>
</evidence>
<keyword evidence="7" id="KW-0653">Protein transport</keyword>
<sequence length="231" mass="24860">MVFDDLYERRDPAAAGGAVLVMIALWLSWHHLPAPAPKAALQDETVITMEELPPPPLPEPPPPPKPEPPRPPEPRPVVRPVQAQTPTPAPQTPVPSLTATPDPAPAPVQPAPQPPAPPPPAPAPRPAANANLESSYAGQLRAYVNSIKRYPNSREARQLRPTGTVKVWMEIDRQGQLLDAGVEQGADSPLLDKEALRTVRGGHYPSFPPDAFAGKSSHRFVIAIEYLLEGS</sequence>
<keyword evidence="14" id="KW-1185">Reference proteome</keyword>
<comment type="caution">
    <text evidence="13">The sequence shown here is derived from an EMBL/GenBank/DDBJ whole genome shotgun (WGS) entry which is preliminary data.</text>
</comment>
<feature type="domain" description="TonB C-terminal" evidence="12">
    <location>
        <begin position="137"/>
        <end position="231"/>
    </location>
</feature>
<dbReference type="InterPro" id="IPR051045">
    <property type="entry name" value="TonB-dependent_transducer"/>
</dbReference>
<feature type="region of interest" description="Disordered" evidence="10">
    <location>
        <begin position="50"/>
        <end position="129"/>
    </location>
</feature>
<evidence type="ECO:0000259" key="12">
    <source>
        <dbReference type="PROSITE" id="PS52015"/>
    </source>
</evidence>
<keyword evidence="8 11" id="KW-1133">Transmembrane helix</keyword>
<evidence type="ECO:0000256" key="2">
    <source>
        <dbReference type="ARBA" id="ARBA00006555"/>
    </source>
</evidence>
<evidence type="ECO:0000256" key="7">
    <source>
        <dbReference type="ARBA" id="ARBA00022927"/>
    </source>
</evidence>
<organism evidence="13 14">
    <name type="scientific">Uliginosibacterium paludis</name>
    <dbReference type="NCBI Taxonomy" id="1615952"/>
    <lineage>
        <taxon>Bacteria</taxon>
        <taxon>Pseudomonadati</taxon>
        <taxon>Pseudomonadota</taxon>
        <taxon>Betaproteobacteria</taxon>
        <taxon>Rhodocyclales</taxon>
        <taxon>Zoogloeaceae</taxon>
        <taxon>Uliginosibacterium</taxon>
    </lineage>
</organism>
<dbReference type="NCBIfam" id="TIGR01352">
    <property type="entry name" value="tonB_Cterm"/>
    <property type="match status" value="1"/>
</dbReference>
<accession>A0ABV2CPI7</accession>
<feature type="compositionally biased region" description="Pro residues" evidence="10">
    <location>
        <begin position="102"/>
        <end position="125"/>
    </location>
</feature>
<dbReference type="Proteomes" id="UP001548590">
    <property type="component" value="Unassembled WGS sequence"/>
</dbReference>
<evidence type="ECO:0000256" key="10">
    <source>
        <dbReference type="SAM" id="MobiDB-lite"/>
    </source>
</evidence>
<evidence type="ECO:0000256" key="6">
    <source>
        <dbReference type="ARBA" id="ARBA00022692"/>
    </source>
</evidence>
<keyword evidence="9 11" id="KW-0472">Membrane</keyword>
<keyword evidence="3" id="KW-0813">Transport</keyword>
<dbReference type="Gene3D" id="3.30.1150.10">
    <property type="match status" value="1"/>
</dbReference>
<evidence type="ECO:0000256" key="8">
    <source>
        <dbReference type="ARBA" id="ARBA00022989"/>
    </source>
</evidence>
<dbReference type="InterPro" id="IPR006260">
    <property type="entry name" value="TonB/TolA_C"/>
</dbReference>
<dbReference type="EMBL" id="JBEWLZ010000004">
    <property type="protein sequence ID" value="MET1489830.1"/>
    <property type="molecule type" value="Genomic_DNA"/>
</dbReference>
<evidence type="ECO:0000256" key="5">
    <source>
        <dbReference type="ARBA" id="ARBA00022519"/>
    </source>
</evidence>
<keyword evidence="4" id="KW-1003">Cell membrane</keyword>
<dbReference type="RefSeq" id="WP_345923091.1">
    <property type="nucleotide sequence ID" value="NZ_JBDIVF010000001.1"/>
</dbReference>
<gene>
    <name evidence="13" type="ORF">ABVT11_08320</name>
</gene>
<protein>
    <submittedName>
        <fullName evidence="13">TonB family protein</fullName>
    </submittedName>
</protein>
<dbReference type="SUPFAM" id="SSF74653">
    <property type="entry name" value="TolA/TonB C-terminal domain"/>
    <property type="match status" value="1"/>
</dbReference>
<evidence type="ECO:0000256" key="9">
    <source>
        <dbReference type="ARBA" id="ARBA00023136"/>
    </source>
</evidence>
<feature type="compositionally biased region" description="Pro residues" evidence="10">
    <location>
        <begin position="52"/>
        <end position="66"/>
    </location>
</feature>
<evidence type="ECO:0000256" key="1">
    <source>
        <dbReference type="ARBA" id="ARBA00004383"/>
    </source>
</evidence>
<comment type="similarity">
    <text evidence="2">Belongs to the TonB family.</text>
</comment>